<reference evidence="2" key="1">
    <citation type="submission" date="2020-05" db="EMBL/GenBank/DDBJ databases">
        <authorList>
            <person name="Chiriac C."/>
            <person name="Salcher M."/>
            <person name="Ghai R."/>
            <person name="Kavagutti S V."/>
        </authorList>
    </citation>
    <scope>NUCLEOTIDE SEQUENCE</scope>
</reference>
<name>A0A6J6QA96_9ZZZZ</name>
<dbReference type="EMBL" id="CAEZXP010000006">
    <property type="protein sequence ID" value="CAB4705708.1"/>
    <property type="molecule type" value="Genomic_DNA"/>
</dbReference>
<dbReference type="InterPro" id="IPR003692">
    <property type="entry name" value="Hydantoinase_B"/>
</dbReference>
<dbReference type="GO" id="GO:0006749">
    <property type="term" value="P:glutathione metabolic process"/>
    <property type="evidence" value="ECO:0007669"/>
    <property type="project" value="TreeGrafter"/>
</dbReference>
<dbReference type="GO" id="GO:0005829">
    <property type="term" value="C:cytosol"/>
    <property type="evidence" value="ECO:0007669"/>
    <property type="project" value="TreeGrafter"/>
</dbReference>
<dbReference type="AlphaFoldDB" id="A0A6J6QA96"/>
<dbReference type="PANTHER" id="PTHR11365:SF23">
    <property type="entry name" value="HYPOTHETICAL 5-OXOPROLINASE (EUROFUNG)-RELATED"/>
    <property type="match status" value="1"/>
</dbReference>
<proteinExistence type="predicted"/>
<evidence type="ECO:0000259" key="1">
    <source>
        <dbReference type="Pfam" id="PF02538"/>
    </source>
</evidence>
<protein>
    <submittedName>
        <fullName evidence="2">Unannotated protein</fullName>
    </submittedName>
</protein>
<gene>
    <name evidence="2" type="ORF">UFOPK2399_01649</name>
</gene>
<organism evidence="2">
    <name type="scientific">freshwater metagenome</name>
    <dbReference type="NCBI Taxonomy" id="449393"/>
    <lineage>
        <taxon>unclassified sequences</taxon>
        <taxon>metagenomes</taxon>
        <taxon>ecological metagenomes</taxon>
    </lineage>
</organism>
<feature type="domain" description="Hydantoinase B/oxoprolinase" evidence="1">
    <location>
        <begin position="10"/>
        <end position="526"/>
    </location>
</feature>
<evidence type="ECO:0000313" key="2">
    <source>
        <dbReference type="EMBL" id="CAB4705708.1"/>
    </source>
</evidence>
<dbReference type="GO" id="GO:0017168">
    <property type="term" value="F:5-oxoprolinase (ATP-hydrolyzing) activity"/>
    <property type="evidence" value="ECO:0007669"/>
    <property type="project" value="TreeGrafter"/>
</dbReference>
<sequence length="578" mass="62732">MSSTTGVGVDPISFEVIRNALIAATDEMVLALKRSAYSTNIKTRSDFSTCFFDRDLRAIAQGFAQPVHLGSMVQQTPRAIRTYGPENIAEGDMIITNDPYPSGVHLNDVTLIAPVYHEGVLLGYVANIAHHVDVGGGAPASIGAFREVFQEGVIIPPVKIVREGKIVQDIFKLVLSQIRSKHETAGDLRAQVAANNTGVRRITELAARHGSDLLLRTMDELVLYTERRARAELAKLPHGVYECEGFVDTDGYTDETVYLRAKVELRPDGVHFDFAGCDPQRRAPVNATYAMTYSACAYAVKCLLDPDTPVNDGFYRLLSLDAPPGTVANCTWPAPVVGGWETQTRLVEIIFKALIPSMPDQLPAGTKGMMAQAGFGSLDIEAGKYTCFYDTFAGGYGGRHASDGPDAVQAHGQNTENAPIEETELNYPVRIVGLSLVENSDGPGTFRGGLGLRKDYLFDRHTTFTVLADRDKAGPWGAFGGQSGLKAEYVVIRNGEEIRLNAKSTVELEPGDIVSCRTCGGGGYGPAEKRDPERVVRDVREGKVSAERARDIYRVAVDLSSGRAELDEAATRDLRRTA</sequence>
<accession>A0A6J6QA96</accession>
<dbReference type="InterPro" id="IPR045079">
    <property type="entry name" value="Oxoprolinase-like"/>
</dbReference>
<dbReference type="Pfam" id="PF02538">
    <property type="entry name" value="Hydantoinase_B"/>
    <property type="match status" value="1"/>
</dbReference>
<dbReference type="PANTHER" id="PTHR11365">
    <property type="entry name" value="5-OXOPROLINASE RELATED"/>
    <property type="match status" value="1"/>
</dbReference>